<comment type="similarity">
    <text evidence="2 8">Belongs to the major facilitator superfamily. Nitrate/nitrite porter (TC 2.A.1.8) family.</text>
</comment>
<proteinExistence type="inferred from homology"/>
<evidence type="ECO:0000259" key="9">
    <source>
        <dbReference type="PROSITE" id="PS50850"/>
    </source>
</evidence>
<dbReference type="NCBIfam" id="TIGR00886">
    <property type="entry name" value="2A0108"/>
    <property type="match status" value="1"/>
</dbReference>
<keyword evidence="3 8" id="KW-0813">Transport</keyword>
<dbReference type="InterPro" id="IPR004737">
    <property type="entry name" value="NO3_transporter_NarK/NarU-like"/>
</dbReference>
<dbReference type="OrthoDB" id="9773404at2"/>
<dbReference type="Proteomes" id="UP000032452">
    <property type="component" value="Unassembled WGS sequence"/>
</dbReference>
<feature type="transmembrane region" description="Helical" evidence="8">
    <location>
        <begin position="12"/>
        <end position="32"/>
    </location>
</feature>
<feature type="transmembrane region" description="Helical" evidence="8">
    <location>
        <begin position="375"/>
        <end position="391"/>
    </location>
</feature>
<feature type="transmembrane region" description="Helical" evidence="8">
    <location>
        <begin position="104"/>
        <end position="126"/>
    </location>
</feature>
<evidence type="ECO:0000256" key="2">
    <source>
        <dbReference type="ARBA" id="ARBA00008432"/>
    </source>
</evidence>
<comment type="caution">
    <text evidence="10">The sequence shown here is derived from an EMBL/GenBank/DDBJ whole genome shotgun (WGS) entry which is preliminary data.</text>
</comment>
<dbReference type="SUPFAM" id="SSF103473">
    <property type="entry name" value="MFS general substrate transporter"/>
    <property type="match status" value="1"/>
</dbReference>
<evidence type="ECO:0000313" key="10">
    <source>
        <dbReference type="EMBL" id="KJH70216.1"/>
    </source>
</evidence>
<evidence type="ECO:0000256" key="4">
    <source>
        <dbReference type="ARBA" id="ARBA00022692"/>
    </source>
</evidence>
<dbReference type="STRING" id="1618023.UH38_19705"/>
<feature type="transmembrane region" description="Helical" evidence="8">
    <location>
        <begin position="309"/>
        <end position="330"/>
    </location>
</feature>
<dbReference type="PROSITE" id="PS50850">
    <property type="entry name" value="MFS"/>
    <property type="match status" value="1"/>
</dbReference>
<evidence type="ECO:0000256" key="8">
    <source>
        <dbReference type="RuleBase" id="RU366033"/>
    </source>
</evidence>
<dbReference type="GO" id="GO:0015113">
    <property type="term" value="F:nitrite transmembrane transporter activity"/>
    <property type="evidence" value="ECO:0007669"/>
    <property type="project" value="InterPro"/>
</dbReference>
<reference evidence="10 11" key="1">
    <citation type="submission" date="2015-02" db="EMBL/GenBank/DDBJ databases">
        <title>Draft genome of a novel marine cyanobacterium (Chroococcales) isolated from South Atlantic Ocean.</title>
        <authorList>
            <person name="Rigonato J."/>
            <person name="Alvarenga D.O."/>
            <person name="Branco L.H."/>
            <person name="Varani A.M."/>
            <person name="Brandini F.P."/>
            <person name="Fiore M.F."/>
        </authorList>
    </citation>
    <scope>NUCLEOTIDE SEQUENCE [LARGE SCALE GENOMIC DNA]</scope>
    <source>
        <strain evidence="10 11">CENA595</strain>
    </source>
</reference>
<feature type="transmembrane region" description="Helical" evidence="8">
    <location>
        <begin position="79"/>
        <end position="98"/>
    </location>
</feature>
<dbReference type="Pfam" id="PF07690">
    <property type="entry name" value="MFS_1"/>
    <property type="match status" value="2"/>
</dbReference>
<keyword evidence="6 8" id="KW-0534">Nitrate assimilation</keyword>
<dbReference type="GO" id="GO:0042128">
    <property type="term" value="P:nitrate assimilation"/>
    <property type="evidence" value="ECO:0007669"/>
    <property type="project" value="UniProtKB-UniRule"/>
</dbReference>
<feature type="transmembrane region" description="Helical" evidence="8">
    <location>
        <begin position="249"/>
        <end position="268"/>
    </location>
</feature>
<dbReference type="PANTHER" id="PTHR23515">
    <property type="entry name" value="HIGH-AFFINITY NITRATE TRANSPORTER 2.3"/>
    <property type="match status" value="1"/>
</dbReference>
<dbReference type="GO" id="GO:0005886">
    <property type="term" value="C:plasma membrane"/>
    <property type="evidence" value="ECO:0007669"/>
    <property type="project" value="UniProtKB-SubCell"/>
</dbReference>
<evidence type="ECO:0000313" key="11">
    <source>
        <dbReference type="Proteomes" id="UP000032452"/>
    </source>
</evidence>
<feature type="transmembrane region" description="Helical" evidence="8">
    <location>
        <begin position="173"/>
        <end position="192"/>
    </location>
</feature>
<dbReference type="InterPro" id="IPR020846">
    <property type="entry name" value="MFS_dom"/>
</dbReference>
<evidence type="ECO:0000256" key="5">
    <source>
        <dbReference type="ARBA" id="ARBA00022989"/>
    </source>
</evidence>
<keyword evidence="8" id="KW-1003">Cell membrane</keyword>
<keyword evidence="11" id="KW-1185">Reference proteome</keyword>
<comment type="subcellular location">
    <subcellularLocation>
        <location evidence="1 8">Cell membrane</location>
        <topology evidence="1 8">Multi-pass membrane protein</topology>
    </subcellularLocation>
</comment>
<dbReference type="InterPro" id="IPR036259">
    <property type="entry name" value="MFS_trans_sf"/>
</dbReference>
<protein>
    <recommendedName>
        <fullName evidence="8">Nitrate/nitrite transporter</fullName>
    </recommendedName>
</protein>
<feature type="transmembrane region" description="Helical" evidence="8">
    <location>
        <begin position="221"/>
        <end position="243"/>
    </location>
</feature>
<dbReference type="AlphaFoldDB" id="A0A0D8ZSM5"/>
<name>A0A0D8ZSM5_9CYAN</name>
<feature type="domain" description="Major facilitator superfamily (MFS) profile" evidence="9">
    <location>
        <begin position="14"/>
        <end position="486"/>
    </location>
</feature>
<dbReference type="RefSeq" id="WP_045056401.1">
    <property type="nucleotide sequence ID" value="NZ_CAWMDP010000019.1"/>
</dbReference>
<feature type="transmembrane region" description="Helical" evidence="8">
    <location>
        <begin position="463"/>
        <end position="482"/>
    </location>
</feature>
<organism evidence="10 11">
    <name type="scientific">Aliterella atlantica CENA595</name>
    <dbReference type="NCBI Taxonomy" id="1618023"/>
    <lineage>
        <taxon>Bacteria</taxon>
        <taxon>Bacillati</taxon>
        <taxon>Cyanobacteriota</taxon>
        <taxon>Cyanophyceae</taxon>
        <taxon>Chroococcidiopsidales</taxon>
        <taxon>Aliterellaceae</taxon>
        <taxon>Aliterella</taxon>
    </lineage>
</organism>
<dbReference type="GO" id="GO:0015112">
    <property type="term" value="F:nitrate transmembrane transporter activity"/>
    <property type="evidence" value="ECO:0007669"/>
    <property type="project" value="UniProtKB-UniRule"/>
</dbReference>
<feature type="transmembrane region" description="Helical" evidence="8">
    <location>
        <begin position="403"/>
        <end position="428"/>
    </location>
</feature>
<evidence type="ECO:0000256" key="1">
    <source>
        <dbReference type="ARBA" id="ARBA00004651"/>
    </source>
</evidence>
<keyword evidence="4 8" id="KW-0812">Transmembrane</keyword>
<dbReference type="EMBL" id="JYON01000026">
    <property type="protein sequence ID" value="KJH70216.1"/>
    <property type="molecule type" value="Genomic_DNA"/>
</dbReference>
<keyword evidence="5 8" id="KW-1133">Transmembrane helix</keyword>
<dbReference type="PATRIC" id="fig|1618023.3.peg.1959"/>
<sequence>MMRTLFSFRDRYRILHLTWFAFFLSFVVWFSFAPFATTIGRELDLTAPQLKVLAICNLALTIPARIIVGMVLDRYGPRLTFSILLAFALVPCLLTATAQDFNQLVWSSLTNSILGAGFVVGVRMVAEWFPAQEMGLAQGIYGGWGNFGAAAAQGCLPILAVVSAYVTGGTLNWRMAIALVGVVTTVYGIIYYRCTQDTPPGEVYQRPQRHGGLEVTSDRSFWASSLLDLGLLVSLGLLTYPLAQNNIHFLNAVQVALIWGFLGLLAVVQFYKSWQVNREVVGSLNPFSPAFLQKSQHYPPKERYQLRQIALLDFTYFTNFGSQIAVLSVLPSWFEQTFGLNAVVASVVAAAYPVLNLVSRPSGGLISDRSGSRKWTMTGLTIGIGISYLLMGKLDDRSPLTVAIAVTMLCAYFVQSGAGATFGIVPLIRRAVTGQIAGSVGAYGNVGGVIYLLIYSLSNAQTLFYSMGVTALVCASLCVFFLQEPASVVSSKPFEKVAALTNKS</sequence>
<feature type="transmembrane region" description="Helical" evidence="8">
    <location>
        <begin position="147"/>
        <end position="167"/>
    </location>
</feature>
<evidence type="ECO:0000256" key="7">
    <source>
        <dbReference type="ARBA" id="ARBA00023136"/>
    </source>
</evidence>
<comment type="caution">
    <text evidence="8">Lacks conserved residue(s) required for the propagation of feature annotation.</text>
</comment>
<feature type="transmembrane region" description="Helical" evidence="8">
    <location>
        <begin position="440"/>
        <end position="457"/>
    </location>
</feature>
<gene>
    <name evidence="10" type="ORF">UH38_19705</name>
</gene>
<accession>A0A0D8ZSM5</accession>
<dbReference type="Gene3D" id="1.20.1250.20">
    <property type="entry name" value="MFS general substrate transporter like domains"/>
    <property type="match status" value="2"/>
</dbReference>
<feature type="transmembrane region" description="Helical" evidence="8">
    <location>
        <begin position="336"/>
        <end position="355"/>
    </location>
</feature>
<dbReference type="InterPro" id="IPR044772">
    <property type="entry name" value="NO3_transporter"/>
</dbReference>
<keyword evidence="7 8" id="KW-0472">Membrane</keyword>
<dbReference type="InterPro" id="IPR011701">
    <property type="entry name" value="MFS"/>
</dbReference>
<evidence type="ECO:0000256" key="6">
    <source>
        <dbReference type="ARBA" id="ARBA00023063"/>
    </source>
</evidence>
<evidence type="ECO:0000256" key="3">
    <source>
        <dbReference type="ARBA" id="ARBA00022448"/>
    </source>
</evidence>